<dbReference type="KEGG" id="nli:G3M70_07825"/>
<dbReference type="EMBL" id="CP048685">
    <property type="protein sequence ID" value="QPJ61792.1"/>
    <property type="molecule type" value="Genomic_DNA"/>
</dbReference>
<organism evidence="2 3">
    <name type="scientific">Candidatus Nitronauta litoralis</name>
    <dbReference type="NCBI Taxonomy" id="2705533"/>
    <lineage>
        <taxon>Bacteria</taxon>
        <taxon>Pseudomonadati</taxon>
        <taxon>Nitrospinota/Tectimicrobiota group</taxon>
        <taxon>Nitrospinota</taxon>
        <taxon>Nitrospinia</taxon>
        <taxon>Nitrospinales</taxon>
        <taxon>Nitrospinaceae</taxon>
        <taxon>Candidatus Nitronauta</taxon>
    </lineage>
</organism>
<keyword evidence="1" id="KW-0812">Transmembrane</keyword>
<evidence type="ECO:0000256" key="1">
    <source>
        <dbReference type="SAM" id="Phobius"/>
    </source>
</evidence>
<accession>A0A7T0BWJ3</accession>
<name>A0A7T0BWJ3_9BACT</name>
<proteinExistence type="predicted"/>
<dbReference type="Proteomes" id="UP000594688">
    <property type="component" value="Chromosome"/>
</dbReference>
<evidence type="ECO:0000313" key="3">
    <source>
        <dbReference type="Proteomes" id="UP000594688"/>
    </source>
</evidence>
<keyword evidence="1" id="KW-0472">Membrane</keyword>
<keyword evidence="1" id="KW-1133">Transmembrane helix</keyword>
<protein>
    <submittedName>
        <fullName evidence="2">Uncharacterized protein</fullName>
    </submittedName>
</protein>
<reference evidence="2 3" key="1">
    <citation type="submission" date="2020-02" db="EMBL/GenBank/DDBJ databases">
        <title>Genomic and physiological characterization of two novel Nitrospinaceae genera.</title>
        <authorList>
            <person name="Mueller A.J."/>
            <person name="Jung M.-Y."/>
            <person name="Strachan C.R."/>
            <person name="Herbold C.W."/>
            <person name="Kirkegaard R.H."/>
            <person name="Daims H."/>
        </authorList>
    </citation>
    <scope>NUCLEOTIDE SEQUENCE [LARGE SCALE GENOMIC DNA]</scope>
    <source>
        <strain evidence="2">EB</strain>
    </source>
</reference>
<dbReference type="AlphaFoldDB" id="A0A7T0BWJ3"/>
<feature type="transmembrane region" description="Helical" evidence="1">
    <location>
        <begin position="6"/>
        <end position="25"/>
    </location>
</feature>
<sequence>MNKGTVITILFMVGLAGLSVSMILGGNHMRCEVCIEYNGIEVCEFVEGKERNEMIQLGISTACAGAANGRTESMDCGQTPPVKVECVATDG</sequence>
<evidence type="ECO:0000313" key="2">
    <source>
        <dbReference type="EMBL" id="QPJ61792.1"/>
    </source>
</evidence>
<gene>
    <name evidence="2" type="ORF">G3M70_07825</name>
</gene>